<dbReference type="RefSeq" id="XP_036263314.1">
    <property type="nucleotide sequence ID" value="XM_036407628.1"/>
</dbReference>
<accession>A0A0N7L6N8</accession>
<evidence type="ECO:0000313" key="2">
    <source>
        <dbReference type="Proteomes" id="UP000054928"/>
    </source>
</evidence>
<protein>
    <submittedName>
        <fullName evidence="1">Uncharacterized protein</fullName>
    </submittedName>
</protein>
<dbReference type="EMBL" id="CCYD01001336">
    <property type="protein sequence ID" value="CEG44795.1"/>
    <property type="molecule type" value="Genomic_DNA"/>
</dbReference>
<sequence>MVVVQDVILCSPPRIIIELEEASLKNATKNRQTVHLQKWKSWCSKFGVGEIRLTESALTT</sequence>
<dbReference type="AlphaFoldDB" id="A0A0N7L6N8"/>
<reference evidence="2" key="1">
    <citation type="submission" date="2014-09" db="EMBL/GenBank/DDBJ databases">
        <authorList>
            <person name="Sharma Rahul"/>
            <person name="Thines Marco"/>
        </authorList>
    </citation>
    <scope>NUCLEOTIDE SEQUENCE [LARGE SCALE GENOMIC DNA]</scope>
</reference>
<dbReference type="Proteomes" id="UP000054928">
    <property type="component" value="Unassembled WGS sequence"/>
</dbReference>
<organism evidence="1 2">
    <name type="scientific">Plasmopara halstedii</name>
    <name type="common">Downy mildew of sunflower</name>
    <dbReference type="NCBI Taxonomy" id="4781"/>
    <lineage>
        <taxon>Eukaryota</taxon>
        <taxon>Sar</taxon>
        <taxon>Stramenopiles</taxon>
        <taxon>Oomycota</taxon>
        <taxon>Peronosporomycetes</taxon>
        <taxon>Peronosporales</taxon>
        <taxon>Peronosporaceae</taxon>
        <taxon>Plasmopara</taxon>
    </lineage>
</organism>
<evidence type="ECO:0000313" key="1">
    <source>
        <dbReference type="EMBL" id="CEG44795.1"/>
    </source>
</evidence>
<name>A0A0N7L6N8_PLAHL</name>
<keyword evidence="2" id="KW-1185">Reference proteome</keyword>
<proteinExistence type="predicted"/>
<dbReference type="GeneID" id="59053130"/>